<name>A0A1Q2CYG1_9ACTN</name>
<organism evidence="2 3">
    <name type="scientific">Tessaracoccus flavescens</name>
    <dbReference type="NCBI Taxonomy" id="399497"/>
    <lineage>
        <taxon>Bacteria</taxon>
        <taxon>Bacillati</taxon>
        <taxon>Actinomycetota</taxon>
        <taxon>Actinomycetes</taxon>
        <taxon>Propionibacteriales</taxon>
        <taxon>Propionibacteriaceae</taxon>
        <taxon>Tessaracoccus</taxon>
    </lineage>
</organism>
<gene>
    <name evidence="2" type="ORF">BW733_09785</name>
</gene>
<dbReference type="EMBL" id="CP019607">
    <property type="protein sequence ID" value="AQP51074.1"/>
    <property type="molecule type" value="Genomic_DNA"/>
</dbReference>
<dbReference type="STRING" id="399497.BW733_09785"/>
<dbReference type="InterPro" id="IPR013901">
    <property type="entry name" value="Anthrone_oxy"/>
</dbReference>
<dbReference type="KEGG" id="tfa:BW733_09785"/>
<dbReference type="RefSeq" id="WP_202970166.1">
    <property type="nucleotide sequence ID" value="NZ_CP019607.1"/>
</dbReference>
<proteinExistence type="predicted"/>
<keyword evidence="1" id="KW-1133">Transmembrane helix</keyword>
<sequence length="108" mass="11038">MALLFGGAAAAAAVLVAQVATGRSPLALVGAGLALASFVVTVTVKVPLNNVLARAVGDGGWPRFARRWGRANLLRAALSAAGGLPRRLTVQRRMNRSPGRAPGACRVL</sequence>
<evidence type="ECO:0000313" key="3">
    <source>
        <dbReference type="Proteomes" id="UP000188235"/>
    </source>
</evidence>
<keyword evidence="3" id="KW-1185">Reference proteome</keyword>
<dbReference type="Pfam" id="PF08592">
    <property type="entry name" value="Anthrone_oxy"/>
    <property type="match status" value="1"/>
</dbReference>
<accession>A0A1Q2CYG1</accession>
<dbReference type="AlphaFoldDB" id="A0A1Q2CYG1"/>
<dbReference type="Proteomes" id="UP000188235">
    <property type="component" value="Chromosome"/>
</dbReference>
<reference evidence="2 3" key="1">
    <citation type="journal article" date="2008" name="Int. J. Syst. Evol. Microbiol.">
        <title>Tessaracoccus flavescens sp. nov., isolated from marine sediment.</title>
        <authorList>
            <person name="Lee D.W."/>
            <person name="Lee S.D."/>
        </authorList>
    </citation>
    <scope>NUCLEOTIDE SEQUENCE [LARGE SCALE GENOMIC DNA]</scope>
    <source>
        <strain evidence="2 3">SST-39T</strain>
    </source>
</reference>
<keyword evidence="1" id="KW-0472">Membrane</keyword>
<keyword evidence="1" id="KW-0812">Transmembrane</keyword>
<protein>
    <submittedName>
        <fullName evidence="2">Uncharacterized protein</fullName>
    </submittedName>
</protein>
<feature type="transmembrane region" description="Helical" evidence="1">
    <location>
        <begin position="27"/>
        <end position="44"/>
    </location>
</feature>
<evidence type="ECO:0000256" key="1">
    <source>
        <dbReference type="SAM" id="Phobius"/>
    </source>
</evidence>
<evidence type="ECO:0000313" key="2">
    <source>
        <dbReference type="EMBL" id="AQP51074.1"/>
    </source>
</evidence>